<dbReference type="SMART" id="SM00345">
    <property type="entry name" value="HTH_GNTR"/>
    <property type="match status" value="1"/>
</dbReference>
<dbReference type="Proteomes" id="UP001477870">
    <property type="component" value="Unassembled WGS sequence"/>
</dbReference>
<dbReference type="SMART" id="SM00895">
    <property type="entry name" value="FCD"/>
    <property type="match status" value="1"/>
</dbReference>
<keyword evidence="6" id="KW-1185">Reference proteome</keyword>
<sequence length="229" mass="25520">MNLEDAKMSARSKSNTEIAIETIKRLIVENELQPGSNHLESELSLKLGMSRTPVREATLILEAQGLLEIVPRHGVKILPVSISDMREVYQVLTALEGTAAELAAQKSLNAEAFVEAEKAILMMDEALATDDRETWAIADEKFHNELIRLADNSRIKSIVNVFNDQVRRARALTLYLRPSPTKSNEDHRLVLDAIKAGDALTAKTIHTEHRVRAGAMLISILEKHKLIMV</sequence>
<name>A0ABU9T691_9HYPH</name>
<keyword evidence="1" id="KW-0805">Transcription regulation</keyword>
<comment type="caution">
    <text evidence="5">The sequence shown here is derived from an EMBL/GenBank/DDBJ whole genome shotgun (WGS) entry which is preliminary data.</text>
</comment>
<evidence type="ECO:0000256" key="3">
    <source>
        <dbReference type="ARBA" id="ARBA00023163"/>
    </source>
</evidence>
<dbReference type="SUPFAM" id="SSF48008">
    <property type="entry name" value="GntR ligand-binding domain-like"/>
    <property type="match status" value="1"/>
</dbReference>
<accession>A0ABU9T691</accession>
<dbReference type="InterPro" id="IPR011711">
    <property type="entry name" value="GntR_C"/>
</dbReference>
<dbReference type="PANTHER" id="PTHR43537:SF24">
    <property type="entry name" value="GLUCONATE OPERON TRANSCRIPTIONAL REPRESSOR"/>
    <property type="match status" value="1"/>
</dbReference>
<dbReference type="Gene3D" id="1.20.120.530">
    <property type="entry name" value="GntR ligand-binding domain-like"/>
    <property type="match status" value="1"/>
</dbReference>
<reference evidence="5 6" key="1">
    <citation type="submission" date="2024-03" db="EMBL/GenBank/DDBJ databases">
        <title>Community enrichment and isolation of bacterial strains for fucoidan degradation.</title>
        <authorList>
            <person name="Sichert A."/>
        </authorList>
    </citation>
    <scope>NUCLEOTIDE SEQUENCE [LARGE SCALE GENOMIC DNA]</scope>
    <source>
        <strain evidence="5 6">AS62</strain>
    </source>
</reference>
<organism evidence="5 6">
    <name type="scientific">Ahrensia kielensis</name>
    <dbReference type="NCBI Taxonomy" id="76980"/>
    <lineage>
        <taxon>Bacteria</taxon>
        <taxon>Pseudomonadati</taxon>
        <taxon>Pseudomonadota</taxon>
        <taxon>Alphaproteobacteria</taxon>
        <taxon>Hyphomicrobiales</taxon>
        <taxon>Ahrensiaceae</taxon>
        <taxon>Ahrensia</taxon>
    </lineage>
</organism>
<dbReference type="InterPro" id="IPR000524">
    <property type="entry name" value="Tscrpt_reg_HTH_GntR"/>
</dbReference>
<evidence type="ECO:0000259" key="4">
    <source>
        <dbReference type="PROSITE" id="PS50949"/>
    </source>
</evidence>
<proteinExistence type="predicted"/>
<dbReference type="InterPro" id="IPR008920">
    <property type="entry name" value="TF_FadR/GntR_C"/>
</dbReference>
<dbReference type="PROSITE" id="PS50949">
    <property type="entry name" value="HTH_GNTR"/>
    <property type="match status" value="1"/>
</dbReference>
<dbReference type="Pfam" id="PF07729">
    <property type="entry name" value="FCD"/>
    <property type="match status" value="1"/>
</dbReference>
<dbReference type="InterPro" id="IPR036388">
    <property type="entry name" value="WH-like_DNA-bd_sf"/>
</dbReference>
<keyword evidence="2" id="KW-0238">DNA-binding</keyword>
<dbReference type="EMBL" id="JBBMQO010000004">
    <property type="protein sequence ID" value="MEM5501652.1"/>
    <property type="molecule type" value="Genomic_DNA"/>
</dbReference>
<dbReference type="Pfam" id="PF00392">
    <property type="entry name" value="GntR"/>
    <property type="match status" value="1"/>
</dbReference>
<dbReference type="PANTHER" id="PTHR43537">
    <property type="entry name" value="TRANSCRIPTIONAL REGULATOR, GNTR FAMILY"/>
    <property type="match status" value="1"/>
</dbReference>
<dbReference type="Gene3D" id="1.10.10.10">
    <property type="entry name" value="Winged helix-like DNA-binding domain superfamily/Winged helix DNA-binding domain"/>
    <property type="match status" value="1"/>
</dbReference>
<gene>
    <name evidence="5" type="ORF">WNY59_08630</name>
</gene>
<evidence type="ECO:0000313" key="5">
    <source>
        <dbReference type="EMBL" id="MEM5501652.1"/>
    </source>
</evidence>
<dbReference type="InterPro" id="IPR036390">
    <property type="entry name" value="WH_DNA-bd_sf"/>
</dbReference>
<dbReference type="SUPFAM" id="SSF46785">
    <property type="entry name" value="Winged helix' DNA-binding domain"/>
    <property type="match status" value="1"/>
</dbReference>
<dbReference type="RefSeq" id="WP_342848112.1">
    <property type="nucleotide sequence ID" value="NZ_JBBMQO010000004.1"/>
</dbReference>
<protein>
    <submittedName>
        <fullName evidence="5">GntR family transcriptional regulator</fullName>
    </submittedName>
</protein>
<evidence type="ECO:0000256" key="1">
    <source>
        <dbReference type="ARBA" id="ARBA00023015"/>
    </source>
</evidence>
<evidence type="ECO:0000256" key="2">
    <source>
        <dbReference type="ARBA" id="ARBA00023125"/>
    </source>
</evidence>
<evidence type="ECO:0000313" key="6">
    <source>
        <dbReference type="Proteomes" id="UP001477870"/>
    </source>
</evidence>
<keyword evidence="3" id="KW-0804">Transcription</keyword>
<feature type="domain" description="HTH gntR-type" evidence="4">
    <location>
        <begin position="13"/>
        <end position="80"/>
    </location>
</feature>